<name>A0A8I1W8B6_PLESH</name>
<dbReference type="RefSeq" id="WP_207542217.1">
    <property type="nucleotide sequence ID" value="NZ_JAFNAA010000011.1"/>
</dbReference>
<dbReference type="AlphaFoldDB" id="A0A8I1W8B6"/>
<accession>A0A8I1W8B6</accession>
<evidence type="ECO:0000313" key="1">
    <source>
        <dbReference type="EMBL" id="MBO1108771.1"/>
    </source>
</evidence>
<dbReference type="EMBL" id="JAFNAA010000011">
    <property type="protein sequence ID" value="MBO1108771.1"/>
    <property type="molecule type" value="Genomic_DNA"/>
</dbReference>
<protein>
    <submittedName>
        <fullName evidence="1">Phage tail protein</fullName>
    </submittedName>
</protein>
<comment type="caution">
    <text evidence="1">The sequence shown here is derived from an EMBL/GenBank/DDBJ whole genome shotgun (WGS) entry which is preliminary data.</text>
</comment>
<dbReference type="Pfam" id="PF16462">
    <property type="entry name" value="Phage_TAC_14"/>
    <property type="match status" value="1"/>
</dbReference>
<organism evidence="1 2">
    <name type="scientific">Plesiomonas shigelloides</name>
    <name type="common">Aeromonas shigelloides</name>
    <dbReference type="NCBI Taxonomy" id="703"/>
    <lineage>
        <taxon>Bacteria</taxon>
        <taxon>Pseudomonadati</taxon>
        <taxon>Pseudomonadota</taxon>
        <taxon>Gammaproteobacteria</taxon>
        <taxon>Enterobacterales</taxon>
        <taxon>Enterobacteriaceae</taxon>
        <taxon>Plesiomonas</taxon>
    </lineage>
</organism>
<proteinExistence type="predicted"/>
<dbReference type="InterPro" id="IPR024410">
    <property type="entry name" value="Phage_TAC_12"/>
</dbReference>
<reference evidence="1" key="1">
    <citation type="submission" date="2021-03" db="EMBL/GenBank/DDBJ databases">
        <title>Plesiomonas shigelloides zfcc0051, isolated from zebrafish feces.</title>
        <authorList>
            <person name="Vanderhoek Z."/>
            <person name="Gaulke C."/>
        </authorList>
    </citation>
    <scope>NUCLEOTIDE SEQUENCE</scope>
    <source>
        <strain evidence="1">Zfcc0051</strain>
    </source>
</reference>
<evidence type="ECO:0000313" key="2">
    <source>
        <dbReference type="Proteomes" id="UP000664658"/>
    </source>
</evidence>
<dbReference type="Proteomes" id="UP000664658">
    <property type="component" value="Unassembled WGS sequence"/>
</dbReference>
<sequence>MTIKSLLLTDNRVVKEVSLFGSKTTVRAVPVAVQVDYIALVTNENKTEQEKALAAAELVLGALCKPDGTAYPDGDLPTAEELLASRSNAELIDAVNTLHRMSNGSLEEAEKN</sequence>
<gene>
    <name evidence="1" type="ORF">J2R62_11155</name>
</gene>